<feature type="region of interest" description="Disordered" evidence="1">
    <location>
        <begin position="45"/>
        <end position="86"/>
    </location>
</feature>
<proteinExistence type="predicted"/>
<dbReference type="Proteomes" id="UP000500857">
    <property type="component" value="Chromosome"/>
</dbReference>
<evidence type="ECO:0000256" key="1">
    <source>
        <dbReference type="SAM" id="MobiDB-lite"/>
    </source>
</evidence>
<dbReference type="EMBL" id="CP051167">
    <property type="protein sequence ID" value="QIZ71813.1"/>
    <property type="molecule type" value="Genomic_DNA"/>
</dbReference>
<reference evidence="2 3" key="1">
    <citation type="submission" date="2020-04" db="EMBL/GenBank/DDBJ databases">
        <authorList>
            <person name="Basu S."/>
            <person name="Maruthanayagam V."/>
            <person name="Chakraborty S."/>
            <person name="Pramanik A."/>
            <person name="Mukherjee J."/>
            <person name="Brink B."/>
        </authorList>
    </citation>
    <scope>NUCLEOTIDE SEQUENCE [LARGE SCALE GENOMIC DNA]</scope>
    <source>
        <strain evidence="2 3">AP17</strain>
    </source>
</reference>
<name>A0A6H1U1B2_9CYAN</name>
<sequence length="271" mass="29667">MPVKHFQNSIIFRSPTSALAIATLLVVAIAPMGNLATASEITIADSPTPRVNDRPGGREPGGNRAPLPEIDNAPGGREPGATRSANGCLEEDKALAIVQPVGDRNRITTSAIYPTFFFYLPETSAPKAEFVLTDDRYQEIYKTTFDVFDAGSTIRVTIPASLLSPTLEVGSEYTWSFSLLCNPNEPSGNIFIQGTIERMMSSEGSQGEMMAASASDRLARFLEEENWTDALIALADLRRENPNDRSLRDRWTSLLQELGLEEYANEPLVQP</sequence>
<dbReference type="AlphaFoldDB" id="A0A6H1U1B2"/>
<protein>
    <submittedName>
        <fullName evidence="2">DUF928 domain-containing protein</fullName>
    </submittedName>
</protein>
<evidence type="ECO:0000313" key="2">
    <source>
        <dbReference type="EMBL" id="QIZ71813.1"/>
    </source>
</evidence>
<evidence type="ECO:0000313" key="3">
    <source>
        <dbReference type="Proteomes" id="UP000500857"/>
    </source>
</evidence>
<dbReference type="RefSeq" id="WP_168569965.1">
    <property type="nucleotide sequence ID" value="NZ_CP051167.1"/>
</dbReference>
<dbReference type="Pfam" id="PF06051">
    <property type="entry name" value="DUF928"/>
    <property type="match status" value="1"/>
</dbReference>
<dbReference type="InterPro" id="IPR010328">
    <property type="entry name" value="DUF928"/>
</dbReference>
<organism evidence="2 3">
    <name type="scientific">Oxynema aestuarii AP17</name>
    <dbReference type="NCBI Taxonomy" id="2064643"/>
    <lineage>
        <taxon>Bacteria</taxon>
        <taxon>Bacillati</taxon>
        <taxon>Cyanobacteriota</taxon>
        <taxon>Cyanophyceae</taxon>
        <taxon>Oscillatoriophycideae</taxon>
        <taxon>Oscillatoriales</taxon>
        <taxon>Oscillatoriaceae</taxon>
        <taxon>Oxynema</taxon>
        <taxon>Oxynema aestuarii</taxon>
    </lineage>
</organism>
<gene>
    <name evidence="2" type="ORF">HCG48_15510</name>
</gene>
<dbReference type="KEGG" id="oxy:HCG48_15510"/>
<accession>A0A6H1U1B2</accession>
<keyword evidence="3" id="KW-1185">Reference proteome</keyword>